<organism evidence="4">
    <name type="scientific">Phaffia rhodozyma</name>
    <name type="common">Yeast</name>
    <name type="synonym">Xanthophyllomyces dendrorhous</name>
    <dbReference type="NCBI Taxonomy" id="264483"/>
    <lineage>
        <taxon>Eukaryota</taxon>
        <taxon>Fungi</taxon>
        <taxon>Dikarya</taxon>
        <taxon>Basidiomycota</taxon>
        <taxon>Agaricomycotina</taxon>
        <taxon>Tremellomycetes</taxon>
        <taxon>Cystofilobasidiales</taxon>
        <taxon>Mrakiaceae</taxon>
        <taxon>Phaffia</taxon>
    </lineage>
</organism>
<dbReference type="GO" id="GO:0032991">
    <property type="term" value="C:protein-containing complex"/>
    <property type="evidence" value="ECO:0007669"/>
    <property type="project" value="UniProtKB-ARBA"/>
</dbReference>
<keyword evidence="2" id="KW-0677">Repeat</keyword>
<dbReference type="Pfam" id="PF00400">
    <property type="entry name" value="WD40"/>
    <property type="match status" value="3"/>
</dbReference>
<dbReference type="InterPro" id="IPR020472">
    <property type="entry name" value="WD40_PAC1"/>
</dbReference>
<dbReference type="Gene3D" id="2.130.10.10">
    <property type="entry name" value="YVTN repeat-like/Quinoprotein amine dehydrogenase"/>
    <property type="match status" value="2"/>
</dbReference>
<dbReference type="EMBL" id="LN483157">
    <property type="protein sequence ID" value="CED84130.1"/>
    <property type="molecule type" value="Genomic_DNA"/>
</dbReference>
<dbReference type="PROSITE" id="PS00678">
    <property type="entry name" value="WD_REPEATS_1"/>
    <property type="match status" value="1"/>
</dbReference>
<dbReference type="PANTHER" id="PTHR44090:SF1">
    <property type="entry name" value="SUPERKILLER COMPLEX PROTEIN 8"/>
    <property type="match status" value="1"/>
</dbReference>
<reference evidence="4" key="1">
    <citation type="submission" date="2014-08" db="EMBL/GenBank/DDBJ databases">
        <authorList>
            <person name="Sharma Rahul"/>
            <person name="Thines Marco"/>
        </authorList>
    </citation>
    <scope>NUCLEOTIDE SEQUENCE</scope>
</reference>
<dbReference type="InterPro" id="IPR015943">
    <property type="entry name" value="WD40/YVTN_repeat-like_dom_sf"/>
</dbReference>
<dbReference type="SUPFAM" id="SSF50978">
    <property type="entry name" value="WD40 repeat-like"/>
    <property type="match status" value="1"/>
</dbReference>
<name>A0A0F7SUA1_PHARH</name>
<feature type="repeat" description="WD" evidence="3">
    <location>
        <begin position="191"/>
        <end position="232"/>
    </location>
</feature>
<evidence type="ECO:0000256" key="2">
    <source>
        <dbReference type="ARBA" id="ARBA00022737"/>
    </source>
</evidence>
<protein>
    <submittedName>
        <fullName evidence="4">FOG: WD40 repeat</fullName>
    </submittedName>
</protein>
<sequence length="330" mass="35253">MSRSPTYPFSCHEDAIWGVEWTGKDQVVSASADGSLRVWDKDGNLLHAPAPHALGIVSLSVSPSGSRSLTNSVDGTTMLHSLDDGSLLSTHESFFQSDSDREGKSTRVDWSVSLHPEEKIYAACGAGGKIALRNAEVGDGFGKEIKLLDSGREKFGMNCKFSPDGKLVALASETGHVYIFDVESGHLSASYSSHNVSVRALAWSPDGQFLYSGSDDKSIILHDIRHSSGKSSSGVSTLTGHSSWVLSLSCTHDNRLLSGSSDKTVRLWDTRAGGQGGSKGGCLGSFGENAEVWGVAWRPVLEADMSKTGKRFVSGGDEKVVRWWRAAGSQ</sequence>
<dbReference type="GO" id="GO:0005634">
    <property type="term" value="C:nucleus"/>
    <property type="evidence" value="ECO:0007669"/>
    <property type="project" value="TreeGrafter"/>
</dbReference>
<feature type="repeat" description="WD" evidence="3">
    <location>
        <begin position="238"/>
        <end position="273"/>
    </location>
</feature>
<evidence type="ECO:0000313" key="4">
    <source>
        <dbReference type="EMBL" id="CED84130.1"/>
    </source>
</evidence>
<dbReference type="PANTHER" id="PTHR44090">
    <property type="entry name" value="WD REPEAT-CONTAINING PROTEIN 61"/>
    <property type="match status" value="1"/>
</dbReference>
<dbReference type="PROSITE" id="PS50294">
    <property type="entry name" value="WD_REPEATS_REGION"/>
    <property type="match status" value="3"/>
</dbReference>
<dbReference type="InterPro" id="IPR001680">
    <property type="entry name" value="WD40_rpt"/>
</dbReference>
<evidence type="ECO:0000256" key="3">
    <source>
        <dbReference type="PROSITE-ProRule" id="PRU00221"/>
    </source>
</evidence>
<dbReference type="CDD" id="cd00200">
    <property type="entry name" value="WD40"/>
    <property type="match status" value="1"/>
</dbReference>
<dbReference type="PROSITE" id="PS50082">
    <property type="entry name" value="WD_REPEATS_2"/>
    <property type="match status" value="3"/>
</dbReference>
<proteinExistence type="predicted"/>
<accession>A0A0F7SUA1</accession>
<dbReference type="SMART" id="SM00320">
    <property type="entry name" value="WD40"/>
    <property type="match status" value="6"/>
</dbReference>
<dbReference type="InterPro" id="IPR019775">
    <property type="entry name" value="WD40_repeat_CS"/>
</dbReference>
<keyword evidence="1 3" id="KW-0853">WD repeat</keyword>
<evidence type="ECO:0000256" key="1">
    <source>
        <dbReference type="ARBA" id="ARBA00022574"/>
    </source>
</evidence>
<dbReference type="InterPro" id="IPR036322">
    <property type="entry name" value="WD40_repeat_dom_sf"/>
</dbReference>
<feature type="repeat" description="WD" evidence="3">
    <location>
        <begin position="9"/>
        <end position="40"/>
    </location>
</feature>
<dbReference type="AlphaFoldDB" id="A0A0F7SUA1"/>
<dbReference type="InterPro" id="IPR051510">
    <property type="entry name" value="SKI8"/>
</dbReference>
<dbReference type="PRINTS" id="PR00320">
    <property type="entry name" value="GPROTEINBRPT"/>
</dbReference>